<evidence type="ECO:0000313" key="2">
    <source>
        <dbReference type="EMBL" id="CAD7571797.1"/>
    </source>
</evidence>
<reference evidence="2" key="1">
    <citation type="submission" date="2020-11" db="EMBL/GenBank/DDBJ databases">
        <authorList>
            <person name="Tran Van P."/>
        </authorList>
    </citation>
    <scope>NUCLEOTIDE SEQUENCE</scope>
</reference>
<feature type="chain" id="PRO_5031527245" evidence="1">
    <location>
        <begin position="28"/>
        <end position="209"/>
    </location>
</feature>
<proteinExistence type="predicted"/>
<keyword evidence="1" id="KW-0732">Signal</keyword>
<name>A0A7R9P6C3_TIMCA</name>
<accession>A0A7R9P6C3</accession>
<protein>
    <submittedName>
        <fullName evidence="2">(California timema) hypothetical protein</fullName>
    </submittedName>
</protein>
<feature type="signal peptide" evidence="1">
    <location>
        <begin position="1"/>
        <end position="27"/>
    </location>
</feature>
<dbReference type="AlphaFoldDB" id="A0A7R9P6C3"/>
<gene>
    <name evidence="2" type="ORF">TCMB3V08_LOCUS4461</name>
</gene>
<sequence>MKSIFCIVVKPASVALLANALVLSSTAEDGEIEVRISVGIVFARIHNANFGDIDASGGRKFNYRLHKSARSTSYFGGLGGGIYFQLMGANYSVDYGIGKFTSVWMPGHVEIGYGCPSLPWMEEIRCRNMFHHQSTECAQRSWGTQHAATRATDKTVLSEADQMLRCSRMAWVLAFITEHLQNCACAMCIACVTSRELHASCCWMVDITA</sequence>
<dbReference type="EMBL" id="OE180701">
    <property type="protein sequence ID" value="CAD7571797.1"/>
    <property type="molecule type" value="Genomic_DNA"/>
</dbReference>
<evidence type="ECO:0000256" key="1">
    <source>
        <dbReference type="SAM" id="SignalP"/>
    </source>
</evidence>
<organism evidence="2">
    <name type="scientific">Timema californicum</name>
    <name type="common">California timema</name>
    <name type="synonym">Walking stick</name>
    <dbReference type="NCBI Taxonomy" id="61474"/>
    <lineage>
        <taxon>Eukaryota</taxon>
        <taxon>Metazoa</taxon>
        <taxon>Ecdysozoa</taxon>
        <taxon>Arthropoda</taxon>
        <taxon>Hexapoda</taxon>
        <taxon>Insecta</taxon>
        <taxon>Pterygota</taxon>
        <taxon>Neoptera</taxon>
        <taxon>Polyneoptera</taxon>
        <taxon>Phasmatodea</taxon>
        <taxon>Timematodea</taxon>
        <taxon>Timematoidea</taxon>
        <taxon>Timematidae</taxon>
        <taxon>Timema</taxon>
    </lineage>
</organism>